<dbReference type="InterPro" id="IPR055237">
    <property type="entry name" value="Cdc6_lid"/>
</dbReference>
<dbReference type="AlphaFoldDB" id="A0AAP3E732"/>
<dbReference type="Gene3D" id="1.10.8.60">
    <property type="match status" value="1"/>
</dbReference>
<comment type="caution">
    <text evidence="6">The sequence shown here is derived from an EMBL/GenBank/DDBJ whole genome shotgun (WGS) entry which is preliminary data.</text>
</comment>
<gene>
    <name evidence="6" type="ORF">OB919_15825</name>
</gene>
<comment type="similarity">
    <text evidence="1">Belongs to the CDC6/cdc18 family.</text>
</comment>
<accession>A0AAP3E732</accession>
<evidence type="ECO:0000256" key="4">
    <source>
        <dbReference type="ARBA" id="ARBA00022840"/>
    </source>
</evidence>
<sequence>MGNKFDLTNCTDQNNTQRIISDDTKLDIGYVPEKIPHREHIIEELLNNTFAPVINENQGQHAILVGPPGTGKTVTIKHILQKVRENNDTSHIKTIYINCADRSSGQAVYEKLCDDLGLKFVRGQGLSKNITSIMEYINSESTPDLLVILDEIHELHSTRSDRDYLSRPVLYSLSRPHQCVSEVAEDGFKGNITFIGISNEANIIEEIAPDVKSSLSHATYNFKKYTEEEIVDILSQRQQEAYSEEILSKPALRKIAREIAQNFHGDIRKGIDILKNVPNGIESPSVVVDSQKKQIDVVESTIEKIQRDKIQQVFYSKDKHFYLVMSSLYQQLKKGKPHLKYVTQSYSKACEYAMVEKQGEDYKARKSFVYRQLEYLVKIGLLEKTKDYSEPKNPNCYEEIFNLEVFKEAVEDNLERERLLEKIRDQNLVLNLEEQEAANEAEEILDQHMNG</sequence>
<dbReference type="Pfam" id="PF13401">
    <property type="entry name" value="AAA_22"/>
    <property type="match status" value="1"/>
</dbReference>
<keyword evidence="7" id="KW-1185">Reference proteome</keyword>
<dbReference type="InterPro" id="IPR050311">
    <property type="entry name" value="ORC1/CDC6"/>
</dbReference>
<keyword evidence="4" id="KW-0067">ATP-binding</keyword>
<dbReference type="InterPro" id="IPR003593">
    <property type="entry name" value="AAA+_ATPase"/>
</dbReference>
<dbReference type="Proteomes" id="UP001321047">
    <property type="component" value="Unassembled WGS sequence"/>
</dbReference>
<reference evidence="6 7" key="1">
    <citation type="submission" date="2022-09" db="EMBL/GenBank/DDBJ databases">
        <title>Enrichment on poylsaccharides allowed isolation of novel metabolic and taxonomic groups of Haloarchaea.</title>
        <authorList>
            <person name="Sorokin D.Y."/>
            <person name="Elcheninov A.G."/>
            <person name="Khizhniak T.V."/>
            <person name="Kolganova T.V."/>
            <person name="Kublanov I.V."/>
        </authorList>
    </citation>
    <scope>NUCLEOTIDE SEQUENCE [LARGE SCALE GENOMIC DNA]</scope>
    <source>
        <strain evidence="6 7">AArc-curdl1</strain>
    </source>
</reference>
<dbReference type="PANTHER" id="PTHR10763:SF26">
    <property type="entry name" value="CELL DIVISION CONTROL PROTEIN 6 HOMOLOG"/>
    <property type="match status" value="1"/>
</dbReference>
<dbReference type="InterPro" id="IPR014277">
    <property type="entry name" value="Orc1/Cdc6_arc"/>
</dbReference>
<dbReference type="EMBL" id="JAOPJZ010000017">
    <property type="protein sequence ID" value="MCU4753433.1"/>
    <property type="molecule type" value="Genomic_DNA"/>
</dbReference>
<dbReference type="GO" id="GO:0006260">
    <property type="term" value="P:DNA replication"/>
    <property type="evidence" value="ECO:0007669"/>
    <property type="project" value="UniProtKB-KW"/>
</dbReference>
<dbReference type="CDD" id="cd00009">
    <property type="entry name" value="AAA"/>
    <property type="match status" value="1"/>
</dbReference>
<keyword evidence="3" id="KW-0547">Nucleotide-binding</keyword>
<dbReference type="PANTHER" id="PTHR10763">
    <property type="entry name" value="CELL DIVISION CONTROL PROTEIN 6-RELATED"/>
    <property type="match status" value="1"/>
</dbReference>
<proteinExistence type="inferred from homology"/>
<dbReference type="NCBIfam" id="TIGR02928">
    <property type="entry name" value="orc1/cdc6 family replication initiation protein"/>
    <property type="match status" value="1"/>
</dbReference>
<dbReference type="InterPro" id="IPR027417">
    <property type="entry name" value="P-loop_NTPase"/>
</dbReference>
<evidence type="ECO:0000313" key="7">
    <source>
        <dbReference type="Proteomes" id="UP001321047"/>
    </source>
</evidence>
<dbReference type="RefSeq" id="WP_342809750.1">
    <property type="nucleotide sequence ID" value="NZ_JAOPJZ010000017.1"/>
</dbReference>
<name>A0AAP3E732_9EURY</name>
<evidence type="ECO:0000256" key="1">
    <source>
        <dbReference type="ARBA" id="ARBA00006184"/>
    </source>
</evidence>
<dbReference type="SUPFAM" id="SSF52540">
    <property type="entry name" value="P-loop containing nucleoside triphosphate hydrolases"/>
    <property type="match status" value="1"/>
</dbReference>
<keyword evidence="2" id="KW-0235">DNA replication</keyword>
<dbReference type="GO" id="GO:0005524">
    <property type="term" value="F:ATP binding"/>
    <property type="evidence" value="ECO:0007669"/>
    <property type="project" value="UniProtKB-KW"/>
</dbReference>
<dbReference type="InterPro" id="IPR049945">
    <property type="entry name" value="AAA_22"/>
</dbReference>
<evidence type="ECO:0000313" key="6">
    <source>
        <dbReference type="EMBL" id="MCU4753433.1"/>
    </source>
</evidence>
<feature type="domain" description="AAA+ ATPase" evidence="5">
    <location>
        <begin position="58"/>
        <end position="214"/>
    </location>
</feature>
<dbReference type="Pfam" id="PF22703">
    <property type="entry name" value="Cdc6_lid"/>
    <property type="match status" value="1"/>
</dbReference>
<dbReference type="SMART" id="SM00382">
    <property type="entry name" value="AAA"/>
    <property type="match status" value="1"/>
</dbReference>
<dbReference type="Gene3D" id="3.40.50.300">
    <property type="entry name" value="P-loop containing nucleotide triphosphate hydrolases"/>
    <property type="match status" value="1"/>
</dbReference>
<evidence type="ECO:0000256" key="3">
    <source>
        <dbReference type="ARBA" id="ARBA00022741"/>
    </source>
</evidence>
<evidence type="ECO:0000256" key="2">
    <source>
        <dbReference type="ARBA" id="ARBA00022705"/>
    </source>
</evidence>
<evidence type="ECO:0000259" key="5">
    <source>
        <dbReference type="SMART" id="SM00382"/>
    </source>
</evidence>
<protein>
    <submittedName>
        <fullName evidence="6">AAA family ATPase</fullName>
    </submittedName>
</protein>
<dbReference type="GO" id="GO:0016887">
    <property type="term" value="F:ATP hydrolysis activity"/>
    <property type="evidence" value="ECO:0007669"/>
    <property type="project" value="InterPro"/>
</dbReference>
<organism evidence="6 7">
    <name type="scientific">Natronosalvus hydrolyticus</name>
    <dbReference type="NCBI Taxonomy" id="2979988"/>
    <lineage>
        <taxon>Archaea</taxon>
        <taxon>Methanobacteriati</taxon>
        <taxon>Methanobacteriota</taxon>
        <taxon>Stenosarchaea group</taxon>
        <taxon>Halobacteria</taxon>
        <taxon>Halobacteriales</taxon>
        <taxon>Natrialbaceae</taxon>
        <taxon>Natronosalvus</taxon>
    </lineage>
</organism>